<proteinExistence type="predicted"/>
<comment type="caution">
    <text evidence="3">The sequence shown here is derived from an EMBL/GenBank/DDBJ whole genome shotgun (WGS) entry which is preliminary data.</text>
</comment>
<evidence type="ECO:0000256" key="2">
    <source>
        <dbReference type="SAM" id="Phobius"/>
    </source>
</evidence>
<feature type="transmembrane region" description="Helical" evidence="2">
    <location>
        <begin position="101"/>
        <end position="122"/>
    </location>
</feature>
<sequence length="148" mass="15947">MSYDSSESYPVRRHNGRAPSPTAAHPPVPLPPAGAGPGAGARPASWSGYHRALRVLRRAGRWQRRVATFAALGYFAVFLTLTVEAPAFMSRPAPGGLPTGLLLALAQVPVTWLAVILFEYTARRYVDPLARKVSGYARPADGDGRPRE</sequence>
<feature type="compositionally biased region" description="Pro residues" evidence="1">
    <location>
        <begin position="24"/>
        <end position="34"/>
    </location>
</feature>
<dbReference type="RefSeq" id="WP_345620198.1">
    <property type="nucleotide sequence ID" value="NZ_BAABIG010000025.1"/>
</dbReference>
<name>A0ABP9BYP4_9ACTN</name>
<keyword evidence="4" id="KW-1185">Reference proteome</keyword>
<gene>
    <name evidence="3" type="ORF">GCM10023220_31190</name>
</gene>
<dbReference type="EMBL" id="BAABIG010000025">
    <property type="protein sequence ID" value="GAA4800472.1"/>
    <property type="molecule type" value="Genomic_DNA"/>
</dbReference>
<evidence type="ECO:0008006" key="5">
    <source>
        <dbReference type="Google" id="ProtNLM"/>
    </source>
</evidence>
<keyword evidence="2" id="KW-0812">Transmembrane</keyword>
<evidence type="ECO:0000256" key="1">
    <source>
        <dbReference type="SAM" id="MobiDB-lite"/>
    </source>
</evidence>
<protein>
    <recommendedName>
        <fullName evidence="5">DUF485 domain-containing protein</fullName>
    </recommendedName>
</protein>
<organism evidence="3 4">
    <name type="scientific">Streptomyces ziwulingensis</name>
    <dbReference type="NCBI Taxonomy" id="1045501"/>
    <lineage>
        <taxon>Bacteria</taxon>
        <taxon>Bacillati</taxon>
        <taxon>Actinomycetota</taxon>
        <taxon>Actinomycetes</taxon>
        <taxon>Kitasatosporales</taxon>
        <taxon>Streptomycetaceae</taxon>
        <taxon>Streptomyces</taxon>
    </lineage>
</organism>
<evidence type="ECO:0000313" key="3">
    <source>
        <dbReference type="EMBL" id="GAA4800472.1"/>
    </source>
</evidence>
<keyword evidence="2" id="KW-1133">Transmembrane helix</keyword>
<evidence type="ECO:0000313" key="4">
    <source>
        <dbReference type="Proteomes" id="UP001501265"/>
    </source>
</evidence>
<dbReference type="InterPro" id="IPR007436">
    <property type="entry name" value="DUF485"/>
</dbReference>
<dbReference type="Proteomes" id="UP001501265">
    <property type="component" value="Unassembled WGS sequence"/>
</dbReference>
<reference evidence="4" key="1">
    <citation type="journal article" date="2019" name="Int. J. Syst. Evol. Microbiol.">
        <title>The Global Catalogue of Microorganisms (GCM) 10K type strain sequencing project: providing services to taxonomists for standard genome sequencing and annotation.</title>
        <authorList>
            <consortium name="The Broad Institute Genomics Platform"/>
            <consortium name="The Broad Institute Genome Sequencing Center for Infectious Disease"/>
            <person name="Wu L."/>
            <person name="Ma J."/>
        </authorList>
    </citation>
    <scope>NUCLEOTIDE SEQUENCE [LARGE SCALE GENOMIC DNA]</scope>
    <source>
        <strain evidence="4">JCM 18081</strain>
    </source>
</reference>
<feature type="region of interest" description="Disordered" evidence="1">
    <location>
        <begin position="1"/>
        <end position="42"/>
    </location>
</feature>
<accession>A0ABP9BYP4</accession>
<keyword evidence="2" id="KW-0472">Membrane</keyword>
<feature type="transmembrane region" description="Helical" evidence="2">
    <location>
        <begin position="66"/>
        <end position="89"/>
    </location>
</feature>
<dbReference type="Pfam" id="PF04341">
    <property type="entry name" value="DUF485"/>
    <property type="match status" value="1"/>
</dbReference>